<organism evidence="1">
    <name type="scientific">Anguilla anguilla</name>
    <name type="common">European freshwater eel</name>
    <name type="synonym">Muraena anguilla</name>
    <dbReference type="NCBI Taxonomy" id="7936"/>
    <lineage>
        <taxon>Eukaryota</taxon>
        <taxon>Metazoa</taxon>
        <taxon>Chordata</taxon>
        <taxon>Craniata</taxon>
        <taxon>Vertebrata</taxon>
        <taxon>Euteleostomi</taxon>
        <taxon>Actinopterygii</taxon>
        <taxon>Neopterygii</taxon>
        <taxon>Teleostei</taxon>
        <taxon>Anguilliformes</taxon>
        <taxon>Anguillidae</taxon>
        <taxon>Anguilla</taxon>
    </lineage>
</organism>
<sequence>MSVSEISTAVTSGPVQVLPIRTLFELF</sequence>
<accession>A0A0E9QEH4</accession>
<name>A0A0E9QEH4_ANGAN</name>
<reference evidence="1" key="2">
    <citation type="journal article" date="2015" name="Fish Shellfish Immunol.">
        <title>Early steps in the European eel (Anguilla anguilla)-Vibrio vulnificus interaction in the gills: Role of the RtxA13 toxin.</title>
        <authorList>
            <person name="Callol A."/>
            <person name="Pajuelo D."/>
            <person name="Ebbesson L."/>
            <person name="Teles M."/>
            <person name="MacKenzie S."/>
            <person name="Amaro C."/>
        </authorList>
    </citation>
    <scope>NUCLEOTIDE SEQUENCE</scope>
</reference>
<protein>
    <submittedName>
        <fullName evidence="1">Uncharacterized protein</fullName>
    </submittedName>
</protein>
<evidence type="ECO:0000313" key="1">
    <source>
        <dbReference type="EMBL" id="JAH15246.1"/>
    </source>
</evidence>
<reference evidence="1" key="1">
    <citation type="submission" date="2014-11" db="EMBL/GenBank/DDBJ databases">
        <authorList>
            <person name="Amaro Gonzalez C."/>
        </authorList>
    </citation>
    <scope>NUCLEOTIDE SEQUENCE</scope>
</reference>
<dbReference type="AlphaFoldDB" id="A0A0E9QEH4"/>
<proteinExistence type="predicted"/>
<dbReference type="EMBL" id="GBXM01093331">
    <property type="protein sequence ID" value="JAH15246.1"/>
    <property type="molecule type" value="Transcribed_RNA"/>
</dbReference>